<proteinExistence type="predicted"/>
<reference evidence="1" key="1">
    <citation type="journal article" date="2015" name="Nature">
        <title>Complex archaea that bridge the gap between prokaryotes and eukaryotes.</title>
        <authorList>
            <person name="Spang A."/>
            <person name="Saw J.H."/>
            <person name="Jorgensen S.L."/>
            <person name="Zaremba-Niedzwiedzka K."/>
            <person name="Martijn J."/>
            <person name="Lind A.E."/>
            <person name="van Eijk R."/>
            <person name="Schleper C."/>
            <person name="Guy L."/>
            <person name="Ettema T.J."/>
        </authorList>
    </citation>
    <scope>NUCLEOTIDE SEQUENCE</scope>
</reference>
<evidence type="ECO:0000313" key="1">
    <source>
        <dbReference type="EMBL" id="KKL69352.1"/>
    </source>
</evidence>
<dbReference type="EMBL" id="LAZR01026236">
    <property type="protein sequence ID" value="KKL69352.1"/>
    <property type="molecule type" value="Genomic_DNA"/>
</dbReference>
<dbReference type="AlphaFoldDB" id="A0A0F9H226"/>
<protein>
    <submittedName>
        <fullName evidence="1">Uncharacterized protein</fullName>
    </submittedName>
</protein>
<accession>A0A0F9H226</accession>
<organism evidence="1">
    <name type="scientific">marine sediment metagenome</name>
    <dbReference type="NCBI Taxonomy" id="412755"/>
    <lineage>
        <taxon>unclassified sequences</taxon>
        <taxon>metagenomes</taxon>
        <taxon>ecological metagenomes</taxon>
    </lineage>
</organism>
<gene>
    <name evidence="1" type="ORF">LCGC14_2115810</name>
</gene>
<comment type="caution">
    <text evidence="1">The sequence shown here is derived from an EMBL/GenBank/DDBJ whole genome shotgun (WGS) entry which is preliminary data.</text>
</comment>
<sequence length="74" mass="8060">MDEWQKSIYETCSRLVAEAGPKGIPDRIPAAIALTPPEAYVVMKALEDQEKFTHPTLPAAAGEPAGRQVLEILE</sequence>
<name>A0A0F9H226_9ZZZZ</name>